<dbReference type="Pfam" id="PF00806">
    <property type="entry name" value="PUF"/>
    <property type="match status" value="6"/>
</dbReference>
<dbReference type="InterPro" id="IPR016024">
    <property type="entry name" value="ARM-type_fold"/>
</dbReference>
<name>A0A6J1D7G3_MOMCH</name>
<evidence type="ECO:0000256" key="4">
    <source>
        <dbReference type="PROSITE-ProRule" id="PRU00317"/>
    </source>
</evidence>
<evidence type="ECO:0000256" key="1">
    <source>
        <dbReference type="ARBA" id="ARBA00022737"/>
    </source>
</evidence>
<dbReference type="Proteomes" id="UP000504603">
    <property type="component" value="Unplaced"/>
</dbReference>
<accession>A0A6J1D7G3</accession>
<organism evidence="7 8">
    <name type="scientific">Momordica charantia</name>
    <name type="common">Bitter gourd</name>
    <name type="synonym">Balsam pear</name>
    <dbReference type="NCBI Taxonomy" id="3673"/>
    <lineage>
        <taxon>Eukaryota</taxon>
        <taxon>Viridiplantae</taxon>
        <taxon>Streptophyta</taxon>
        <taxon>Embryophyta</taxon>
        <taxon>Tracheophyta</taxon>
        <taxon>Spermatophyta</taxon>
        <taxon>Magnoliopsida</taxon>
        <taxon>eudicotyledons</taxon>
        <taxon>Gunneridae</taxon>
        <taxon>Pentapetalae</taxon>
        <taxon>rosids</taxon>
        <taxon>fabids</taxon>
        <taxon>Cucurbitales</taxon>
        <taxon>Cucurbitaceae</taxon>
        <taxon>Momordiceae</taxon>
        <taxon>Momordica</taxon>
    </lineage>
</organism>
<keyword evidence="2" id="KW-0810">Translation regulation</keyword>
<dbReference type="GO" id="GO:0005737">
    <property type="term" value="C:cytoplasm"/>
    <property type="evidence" value="ECO:0007669"/>
    <property type="project" value="TreeGrafter"/>
</dbReference>
<dbReference type="AlphaFoldDB" id="A0A6J1D7G3"/>
<proteinExistence type="predicted"/>
<dbReference type="InterPro" id="IPR001313">
    <property type="entry name" value="Pumilio_RNA-bd_rpt"/>
</dbReference>
<dbReference type="GO" id="GO:0003729">
    <property type="term" value="F:mRNA binding"/>
    <property type="evidence" value="ECO:0007669"/>
    <property type="project" value="TreeGrafter"/>
</dbReference>
<gene>
    <name evidence="8" type="primary">LOC111017727</name>
</gene>
<feature type="repeat" description="Pumilio" evidence="4">
    <location>
        <begin position="452"/>
        <end position="487"/>
    </location>
</feature>
<dbReference type="InterPro" id="IPR011989">
    <property type="entry name" value="ARM-like"/>
</dbReference>
<dbReference type="SUPFAM" id="SSF48371">
    <property type="entry name" value="ARM repeat"/>
    <property type="match status" value="1"/>
</dbReference>
<sequence>MERQENNLQSSNNNSDDLITFLNSNHHSFNNSVDFNAFLNNNHQNSNNSVDFNSFLNNNLQNSNNNSVDLTSFLNNQQNGSIGNNFNGGVGYQQLARAMYQSSTYQNLDSETLLQNMAIVLNRLSINGGALSNGFDNGLAIGNNFLPESAYPPVLPNQLASVSTIDTNLNNIVIGANPQLSINGGASYSNGNNFLPKSLFPPPASPDLRHRQPSTRSSTGFQRHLIQGLDLVSRSALSVWGCNHLQKTLEKEGNSETKDWIITKVTPDLPILMMHQNGSAFAQTLFKSCDKQQLSKILHSVVLVNESLFITMCSDYYGKESAKALIENVKTDDEQMNIILYIMRDHICSLTNSINAKQVLEFFIKASTNFSRQLLFNAMASNCVAIGTDRVGCYVLQDCICTAYIEAKLVPYLLHSIVLNSPYLSENLHGNYVVQCAISSGIACVKRGIAERLQGRFKDLSKSMGGSNVVEKCLRLCEDSEVEKIVEELLMNPTVVPNVVQDAFGNFVIQTALEQLHRRGIMKLYHTLVKRITDQSLLLSNHPYGRKVFYKIRQLSHQNKSGKKFQ</sequence>
<keyword evidence="7" id="KW-1185">Reference proteome</keyword>
<dbReference type="PROSITE" id="PS50303">
    <property type="entry name" value="PUM_HD"/>
    <property type="match status" value="1"/>
</dbReference>
<dbReference type="GeneID" id="111017727"/>
<evidence type="ECO:0000313" key="7">
    <source>
        <dbReference type="Proteomes" id="UP000504603"/>
    </source>
</evidence>
<feature type="region of interest" description="Disordered" evidence="5">
    <location>
        <begin position="199"/>
        <end position="219"/>
    </location>
</feature>
<evidence type="ECO:0000256" key="5">
    <source>
        <dbReference type="SAM" id="MobiDB-lite"/>
    </source>
</evidence>
<keyword evidence="3" id="KW-0694">RNA-binding</keyword>
<protein>
    <submittedName>
        <fullName evidence="8">Pumilio homolog 12-like</fullName>
    </submittedName>
</protein>
<dbReference type="SMART" id="SM00025">
    <property type="entry name" value="Pumilio"/>
    <property type="match status" value="7"/>
</dbReference>
<dbReference type="InterPro" id="IPR033133">
    <property type="entry name" value="PUM-HD"/>
</dbReference>
<dbReference type="PANTHER" id="PTHR12537:SF63">
    <property type="entry name" value="PUMILIO HOMOLOG 15"/>
    <property type="match status" value="1"/>
</dbReference>
<dbReference type="Gene3D" id="1.25.10.10">
    <property type="entry name" value="Leucine-rich Repeat Variant"/>
    <property type="match status" value="1"/>
</dbReference>
<evidence type="ECO:0000256" key="2">
    <source>
        <dbReference type="ARBA" id="ARBA00022845"/>
    </source>
</evidence>
<dbReference type="PROSITE" id="PS50302">
    <property type="entry name" value="PUM"/>
    <property type="match status" value="1"/>
</dbReference>
<dbReference type="RefSeq" id="XP_022149262.1">
    <property type="nucleotide sequence ID" value="XM_022293570.1"/>
</dbReference>
<feature type="domain" description="PUM-HD" evidence="6">
    <location>
        <begin position="203"/>
        <end position="556"/>
    </location>
</feature>
<keyword evidence="1" id="KW-0677">Repeat</keyword>
<reference evidence="8" key="1">
    <citation type="submission" date="2025-08" db="UniProtKB">
        <authorList>
            <consortium name="RefSeq"/>
        </authorList>
    </citation>
    <scope>IDENTIFICATION</scope>
    <source>
        <strain evidence="8">OHB3-1</strain>
    </source>
</reference>
<evidence type="ECO:0000259" key="6">
    <source>
        <dbReference type="PROSITE" id="PS50303"/>
    </source>
</evidence>
<evidence type="ECO:0000313" key="8">
    <source>
        <dbReference type="RefSeq" id="XP_022149262.1"/>
    </source>
</evidence>
<evidence type="ECO:0000256" key="3">
    <source>
        <dbReference type="ARBA" id="ARBA00022884"/>
    </source>
</evidence>
<dbReference type="GO" id="GO:0006417">
    <property type="term" value="P:regulation of translation"/>
    <property type="evidence" value="ECO:0007669"/>
    <property type="project" value="UniProtKB-KW"/>
</dbReference>
<dbReference type="OrthoDB" id="668540at2759"/>
<dbReference type="PANTHER" id="PTHR12537">
    <property type="entry name" value="RNA BINDING PROTEIN PUMILIO-RELATED"/>
    <property type="match status" value="1"/>
</dbReference>
<dbReference type="KEGG" id="mcha:111017727"/>